<feature type="transmembrane region" description="Helical" evidence="1">
    <location>
        <begin position="66"/>
        <end position="88"/>
    </location>
</feature>
<feature type="transmembrane region" description="Helical" evidence="1">
    <location>
        <begin position="20"/>
        <end position="40"/>
    </location>
</feature>
<evidence type="ECO:0000313" key="3">
    <source>
        <dbReference type="Proteomes" id="UP000289954"/>
    </source>
</evidence>
<keyword evidence="1" id="KW-0812">Transmembrane</keyword>
<accession>A0A402DWE5</accession>
<evidence type="ECO:0000256" key="1">
    <source>
        <dbReference type="SAM" id="Phobius"/>
    </source>
</evidence>
<dbReference type="AlphaFoldDB" id="A0A402DWE5"/>
<keyword evidence="1" id="KW-1133">Transmembrane helix</keyword>
<reference evidence="2 3" key="1">
    <citation type="submission" date="2019-01" db="EMBL/GenBank/DDBJ databases">
        <title>Draft genome sequence of Cellulomonas takizawaensis strain TKZ-21.</title>
        <authorList>
            <person name="Yamamura H."/>
            <person name="Hayashi T."/>
            <person name="Hamada M."/>
            <person name="Serisawa Y."/>
            <person name="Matsuyama K."/>
            <person name="Nakagawa Y."/>
            <person name="Otoguro M."/>
            <person name="Yanagida F."/>
            <person name="Hayakawa M."/>
        </authorList>
    </citation>
    <scope>NUCLEOTIDE SEQUENCE [LARGE SCALE GENOMIC DNA]</scope>
    <source>
        <strain evidence="2 3">NBRC12680</strain>
    </source>
</reference>
<dbReference type="Proteomes" id="UP000289954">
    <property type="component" value="Unassembled WGS sequence"/>
</dbReference>
<proteinExistence type="predicted"/>
<name>A0A402DWE5_9CELL</name>
<comment type="caution">
    <text evidence="2">The sequence shown here is derived from an EMBL/GenBank/DDBJ whole genome shotgun (WGS) entry which is preliminary data.</text>
</comment>
<protein>
    <submittedName>
        <fullName evidence="2">Uncharacterized protein</fullName>
    </submittedName>
</protein>
<keyword evidence="1" id="KW-0472">Membrane</keyword>
<evidence type="ECO:0000313" key="2">
    <source>
        <dbReference type="EMBL" id="GCE78415.1"/>
    </source>
</evidence>
<dbReference type="EMBL" id="BIMR01000410">
    <property type="protein sequence ID" value="GCE78415.1"/>
    <property type="molecule type" value="Genomic_DNA"/>
</dbReference>
<gene>
    <name evidence="2" type="ORF">CBZ_34710</name>
</gene>
<dbReference type="RefSeq" id="WP_130783105.1">
    <property type="nucleotide sequence ID" value="NZ_BIMR01000410.1"/>
</dbReference>
<dbReference type="OrthoDB" id="4953325at2"/>
<organism evidence="2 3">
    <name type="scientific">Cellulomonas biazotea</name>
    <dbReference type="NCBI Taxonomy" id="1709"/>
    <lineage>
        <taxon>Bacteria</taxon>
        <taxon>Bacillati</taxon>
        <taxon>Actinomycetota</taxon>
        <taxon>Actinomycetes</taxon>
        <taxon>Micrococcales</taxon>
        <taxon>Cellulomonadaceae</taxon>
        <taxon>Cellulomonas</taxon>
    </lineage>
</organism>
<sequence length="94" mass="9488">MPSDASTGTPRSSGSTGRVVVAAGAVVGVALVAVGTWLALRPRTVGWFAYAPLAETVYAPALPWGWGPVVCIAAGTLVVGGVVGWALGRRSARR</sequence>
<keyword evidence="3" id="KW-1185">Reference proteome</keyword>